<organism evidence="1 2">
    <name type="scientific">Citrus x changshan-huyou</name>
    <dbReference type="NCBI Taxonomy" id="2935761"/>
    <lineage>
        <taxon>Eukaryota</taxon>
        <taxon>Viridiplantae</taxon>
        <taxon>Streptophyta</taxon>
        <taxon>Embryophyta</taxon>
        <taxon>Tracheophyta</taxon>
        <taxon>Spermatophyta</taxon>
        <taxon>Magnoliopsida</taxon>
        <taxon>eudicotyledons</taxon>
        <taxon>Gunneridae</taxon>
        <taxon>Pentapetalae</taxon>
        <taxon>rosids</taxon>
        <taxon>malvids</taxon>
        <taxon>Sapindales</taxon>
        <taxon>Rutaceae</taxon>
        <taxon>Aurantioideae</taxon>
        <taxon>Citrus</taxon>
    </lineage>
</organism>
<gene>
    <name evidence="1" type="ORF">WN944_000583</name>
</gene>
<evidence type="ECO:0000313" key="2">
    <source>
        <dbReference type="Proteomes" id="UP001428341"/>
    </source>
</evidence>
<keyword evidence="2" id="KW-1185">Reference proteome</keyword>
<dbReference type="Proteomes" id="UP001428341">
    <property type="component" value="Unassembled WGS sequence"/>
</dbReference>
<protein>
    <submittedName>
        <fullName evidence="1">Uncharacterized protein</fullName>
    </submittedName>
</protein>
<reference evidence="1 2" key="1">
    <citation type="submission" date="2024-05" db="EMBL/GenBank/DDBJ databases">
        <title>Haplotype-resolved chromosome-level genome assembly of Huyou (Citrus changshanensis).</title>
        <authorList>
            <person name="Miao C."/>
            <person name="Chen W."/>
            <person name="Wu Y."/>
            <person name="Wang L."/>
            <person name="Zhao S."/>
            <person name="Grierson D."/>
            <person name="Xu C."/>
            <person name="Chen K."/>
        </authorList>
    </citation>
    <scope>NUCLEOTIDE SEQUENCE [LARGE SCALE GENOMIC DNA]</scope>
    <source>
        <strain evidence="1">01-14</strain>
        <tissue evidence="1">Leaf</tissue>
    </source>
</reference>
<proteinExistence type="predicted"/>
<sequence length="86" mass="9778">MSPCPHVPSILRHLDYWMLDFKSQGCGSIQQGQDFGGIEQQSVMEKRSPWMQATFLASRGSLALPNGLLPHNHHPYYNGSQIRRKI</sequence>
<comment type="caution">
    <text evidence="1">The sequence shown here is derived from an EMBL/GenBank/DDBJ whole genome shotgun (WGS) entry which is preliminary data.</text>
</comment>
<accession>A0AAP0MD58</accession>
<evidence type="ECO:0000313" key="1">
    <source>
        <dbReference type="EMBL" id="KAK9208229.1"/>
    </source>
</evidence>
<name>A0AAP0MD58_9ROSI</name>
<dbReference type="AlphaFoldDB" id="A0AAP0MD58"/>
<dbReference type="EMBL" id="JBCGBO010000004">
    <property type="protein sequence ID" value="KAK9208229.1"/>
    <property type="molecule type" value="Genomic_DNA"/>
</dbReference>